<keyword evidence="2 9" id="KW-0813">Transport</keyword>
<keyword evidence="7 9" id="KW-0811">Translocation</keyword>
<evidence type="ECO:0000256" key="2">
    <source>
        <dbReference type="ARBA" id="ARBA00022448"/>
    </source>
</evidence>
<dbReference type="STRING" id="1797533.A2731_01260"/>
<evidence type="ECO:0000256" key="8">
    <source>
        <dbReference type="ARBA" id="ARBA00023136"/>
    </source>
</evidence>
<name>A0A1G1XW32_9BACT</name>
<dbReference type="GO" id="GO:0008320">
    <property type="term" value="F:protein transmembrane transporter activity"/>
    <property type="evidence" value="ECO:0007669"/>
    <property type="project" value="UniProtKB-UniRule"/>
</dbReference>
<dbReference type="InterPro" id="IPR038379">
    <property type="entry name" value="SecE_sf"/>
</dbReference>
<dbReference type="HAMAP" id="MF_00422">
    <property type="entry name" value="SecE"/>
    <property type="match status" value="1"/>
</dbReference>
<dbReference type="InterPro" id="IPR005807">
    <property type="entry name" value="SecE_bac"/>
</dbReference>
<proteinExistence type="inferred from homology"/>
<evidence type="ECO:0000256" key="5">
    <source>
        <dbReference type="ARBA" id="ARBA00022927"/>
    </source>
</evidence>
<evidence type="ECO:0000256" key="3">
    <source>
        <dbReference type="ARBA" id="ARBA00022475"/>
    </source>
</evidence>
<organism evidence="10 11">
    <name type="scientific">Candidatus Buchananbacteria bacterium RIFCSPHIGHO2_01_FULL_39_8</name>
    <dbReference type="NCBI Taxonomy" id="1797533"/>
    <lineage>
        <taxon>Bacteria</taxon>
        <taxon>Candidatus Buchananiibacteriota</taxon>
    </lineage>
</organism>
<dbReference type="Pfam" id="PF00584">
    <property type="entry name" value="SecE"/>
    <property type="match status" value="1"/>
</dbReference>
<dbReference type="NCBIfam" id="TIGR00964">
    <property type="entry name" value="secE_bact"/>
    <property type="match status" value="1"/>
</dbReference>
<dbReference type="AlphaFoldDB" id="A0A1G1XW32"/>
<dbReference type="PRINTS" id="PR01650">
    <property type="entry name" value="SECETRNLCASE"/>
</dbReference>
<feature type="transmembrane region" description="Helical" evidence="9">
    <location>
        <begin position="31"/>
        <end position="55"/>
    </location>
</feature>
<comment type="subunit">
    <text evidence="9">Component of the Sec protein translocase complex. Heterotrimer consisting of SecY, SecE and SecG subunits. The heterotrimers can form oligomers, although 1 heterotrimer is thought to be able to translocate proteins. Interacts with the ribosome. Interacts with SecDF, and other proteins may be involved. Interacts with SecA.</text>
</comment>
<dbReference type="Gene3D" id="1.20.5.1030">
    <property type="entry name" value="Preprotein translocase secy subunit"/>
    <property type="match status" value="1"/>
</dbReference>
<evidence type="ECO:0000313" key="10">
    <source>
        <dbReference type="EMBL" id="OGY44191.1"/>
    </source>
</evidence>
<keyword evidence="5 9" id="KW-0653">Protein transport</keyword>
<keyword evidence="8 9" id="KW-0472">Membrane</keyword>
<dbReference type="Proteomes" id="UP000176241">
    <property type="component" value="Unassembled WGS sequence"/>
</dbReference>
<comment type="similarity">
    <text evidence="9">Belongs to the SecE/SEC61-gamma family.</text>
</comment>
<comment type="function">
    <text evidence="9">Essential subunit of the Sec protein translocation channel SecYEG. Clamps together the 2 halves of SecY. May contact the channel plug during translocation.</text>
</comment>
<evidence type="ECO:0000256" key="6">
    <source>
        <dbReference type="ARBA" id="ARBA00022989"/>
    </source>
</evidence>
<keyword evidence="3 9" id="KW-1003">Cell membrane</keyword>
<reference evidence="10 11" key="1">
    <citation type="journal article" date="2016" name="Nat. Commun.">
        <title>Thousands of microbial genomes shed light on interconnected biogeochemical processes in an aquifer system.</title>
        <authorList>
            <person name="Anantharaman K."/>
            <person name="Brown C.T."/>
            <person name="Hug L.A."/>
            <person name="Sharon I."/>
            <person name="Castelle C.J."/>
            <person name="Probst A.J."/>
            <person name="Thomas B.C."/>
            <person name="Singh A."/>
            <person name="Wilkins M.J."/>
            <person name="Karaoz U."/>
            <person name="Brodie E.L."/>
            <person name="Williams K.H."/>
            <person name="Hubbard S.S."/>
            <person name="Banfield J.F."/>
        </authorList>
    </citation>
    <scope>NUCLEOTIDE SEQUENCE [LARGE SCALE GENOMIC DNA]</scope>
</reference>
<dbReference type="PANTHER" id="PTHR33910">
    <property type="entry name" value="PROTEIN TRANSLOCASE SUBUNIT SECE"/>
    <property type="match status" value="1"/>
</dbReference>
<comment type="subcellular location">
    <subcellularLocation>
        <location evidence="9">Cell membrane</location>
        <topology evidence="9">Single-pass membrane protein</topology>
    </subcellularLocation>
    <subcellularLocation>
        <location evidence="1">Membrane</location>
    </subcellularLocation>
</comment>
<evidence type="ECO:0000256" key="9">
    <source>
        <dbReference type="HAMAP-Rule" id="MF_00422"/>
    </source>
</evidence>
<gene>
    <name evidence="9" type="primary">secE</name>
    <name evidence="10" type="ORF">A2731_01260</name>
</gene>
<dbReference type="PANTHER" id="PTHR33910:SF1">
    <property type="entry name" value="PROTEIN TRANSLOCASE SUBUNIT SECE"/>
    <property type="match status" value="1"/>
</dbReference>
<evidence type="ECO:0000256" key="7">
    <source>
        <dbReference type="ARBA" id="ARBA00023010"/>
    </source>
</evidence>
<dbReference type="GO" id="GO:0005886">
    <property type="term" value="C:plasma membrane"/>
    <property type="evidence" value="ECO:0007669"/>
    <property type="project" value="UniProtKB-SubCell"/>
</dbReference>
<evidence type="ECO:0000256" key="1">
    <source>
        <dbReference type="ARBA" id="ARBA00004370"/>
    </source>
</evidence>
<evidence type="ECO:0000256" key="4">
    <source>
        <dbReference type="ARBA" id="ARBA00022692"/>
    </source>
</evidence>
<keyword evidence="6 9" id="KW-1133">Transmembrane helix</keyword>
<dbReference type="GO" id="GO:0065002">
    <property type="term" value="P:intracellular protein transmembrane transport"/>
    <property type="evidence" value="ECO:0007669"/>
    <property type="project" value="UniProtKB-UniRule"/>
</dbReference>
<dbReference type="GO" id="GO:0009306">
    <property type="term" value="P:protein secretion"/>
    <property type="evidence" value="ECO:0007669"/>
    <property type="project" value="UniProtKB-UniRule"/>
</dbReference>
<comment type="caution">
    <text evidence="10">The sequence shown here is derived from an EMBL/GenBank/DDBJ whole genome shotgun (WGS) entry which is preliminary data.</text>
</comment>
<sequence length="59" mass="6555">MARLVNYLKASQLELKKVIWPSKKETTNHTLMVIGISLGVAAFLGAVDYILTLLLEIII</sequence>
<dbReference type="PROSITE" id="PS01067">
    <property type="entry name" value="SECE_SEC61G"/>
    <property type="match status" value="1"/>
</dbReference>
<accession>A0A1G1XW32</accession>
<dbReference type="InterPro" id="IPR001901">
    <property type="entry name" value="Translocase_SecE/Sec61-g"/>
</dbReference>
<protein>
    <recommendedName>
        <fullName evidence="9">Protein translocase subunit SecE</fullName>
    </recommendedName>
</protein>
<dbReference type="GO" id="GO:0043952">
    <property type="term" value="P:protein transport by the Sec complex"/>
    <property type="evidence" value="ECO:0007669"/>
    <property type="project" value="UniProtKB-UniRule"/>
</dbReference>
<keyword evidence="4 9" id="KW-0812">Transmembrane</keyword>
<evidence type="ECO:0000313" key="11">
    <source>
        <dbReference type="Proteomes" id="UP000176241"/>
    </source>
</evidence>
<dbReference type="EMBL" id="MHIC01000032">
    <property type="protein sequence ID" value="OGY44191.1"/>
    <property type="molecule type" value="Genomic_DNA"/>
</dbReference>
<dbReference type="GO" id="GO:0006605">
    <property type="term" value="P:protein targeting"/>
    <property type="evidence" value="ECO:0007669"/>
    <property type="project" value="UniProtKB-UniRule"/>
</dbReference>